<evidence type="ECO:0000256" key="8">
    <source>
        <dbReference type="ARBA" id="ARBA00022989"/>
    </source>
</evidence>
<dbReference type="InterPro" id="IPR050415">
    <property type="entry name" value="MRET"/>
</dbReference>
<feature type="transmembrane region" description="Helical" evidence="13">
    <location>
        <begin position="104"/>
        <end position="123"/>
    </location>
</feature>
<feature type="transmembrane region" description="Helical" evidence="13">
    <location>
        <begin position="25"/>
        <end position="42"/>
    </location>
</feature>
<evidence type="ECO:0000313" key="16">
    <source>
        <dbReference type="Proteomes" id="UP000295375"/>
    </source>
</evidence>
<keyword evidence="8 13" id="KW-1133">Transmembrane helix</keyword>
<dbReference type="InterPro" id="IPR017927">
    <property type="entry name" value="FAD-bd_FR_type"/>
</dbReference>
<dbReference type="Gene3D" id="2.40.30.10">
    <property type="entry name" value="Translation factors"/>
    <property type="match status" value="1"/>
</dbReference>
<dbReference type="EMBL" id="SNYM01000026">
    <property type="protein sequence ID" value="TDQ44127.1"/>
    <property type="molecule type" value="Genomic_DNA"/>
</dbReference>
<dbReference type="PANTHER" id="PTHR47354:SF8">
    <property type="entry name" value="1,2-PHENYLACETYL-COA EPOXIDASE, SUBUNIT E"/>
    <property type="match status" value="1"/>
</dbReference>
<feature type="transmembrane region" description="Helical" evidence="13">
    <location>
        <begin position="161"/>
        <end position="180"/>
    </location>
</feature>
<dbReference type="Pfam" id="PF08022">
    <property type="entry name" value="FAD_binding_8"/>
    <property type="match status" value="1"/>
</dbReference>
<dbReference type="Pfam" id="PF00175">
    <property type="entry name" value="NAD_binding_1"/>
    <property type="match status" value="1"/>
</dbReference>
<comment type="subcellular location">
    <subcellularLocation>
        <location evidence="2">Membrane</location>
        <topology evidence="2">Multi-pass membrane protein</topology>
    </subcellularLocation>
</comment>
<evidence type="ECO:0000256" key="9">
    <source>
        <dbReference type="ARBA" id="ARBA00023002"/>
    </source>
</evidence>
<keyword evidence="11" id="KW-0411">Iron-sulfur</keyword>
<keyword evidence="4 13" id="KW-0812">Transmembrane</keyword>
<gene>
    <name evidence="15" type="ORF">EV696_1269</name>
</gene>
<dbReference type="GO" id="GO:0050660">
    <property type="term" value="F:flavin adenine dinucleotide binding"/>
    <property type="evidence" value="ECO:0007669"/>
    <property type="project" value="TreeGrafter"/>
</dbReference>
<dbReference type="PRINTS" id="PR00410">
    <property type="entry name" value="PHEHYDRXLASE"/>
</dbReference>
<keyword evidence="9" id="KW-0560">Oxidoreductase</keyword>
<dbReference type="GO" id="GO:0051537">
    <property type="term" value="F:2 iron, 2 sulfur cluster binding"/>
    <property type="evidence" value="ECO:0007669"/>
    <property type="project" value="UniProtKB-KW"/>
</dbReference>
<dbReference type="InterPro" id="IPR013112">
    <property type="entry name" value="FAD-bd_8"/>
</dbReference>
<organism evidence="15 16">
    <name type="scientific">Permianibacter aggregans</name>
    <dbReference type="NCBI Taxonomy" id="1510150"/>
    <lineage>
        <taxon>Bacteria</taxon>
        <taxon>Pseudomonadati</taxon>
        <taxon>Pseudomonadota</taxon>
        <taxon>Gammaproteobacteria</taxon>
        <taxon>Pseudomonadales</taxon>
        <taxon>Pseudomonadaceae</taxon>
        <taxon>Permianibacter</taxon>
    </lineage>
</organism>
<sequence>MAFAWPLFASWPSDAASQLRTAGKLTAVLGFTLFILAGLLSVRLPVIDRLFGGLTAIWRVHHWLGALAFLLLMVHPLLLAFAAVPNSPASAAAVLWRPLDHFSVWAGWLALIAMMVFLAPSFAFFGKPDYQRWKLLHALSAVALLAGWAHSAMLAHSVPAMFWHGAVTLCVLVMLYRWVFSRWLACRPYRLESVRMISHDVAELSLAPQTKPLEYRTGQFVYVRHFNANAEAFREEHPYTISSSPDDNVLRLAVKGCGDGSRALVSLSPGDALSIEGPYGEFFPEQRASKRELWVAGGIGIAPFLSRLRWLHQQKAQCDIEMIYCIDRPERAHFLAELQALCEAITGMSLHVHYFQQQGPVSADFLQRQCPDISERQVFVCGPPALMKHLRPILRRLGVRRSQLRSEDFNLL</sequence>
<evidence type="ECO:0000256" key="3">
    <source>
        <dbReference type="ARBA" id="ARBA00022630"/>
    </source>
</evidence>
<proteinExistence type="predicted"/>
<dbReference type="PANTHER" id="PTHR47354">
    <property type="entry name" value="NADH OXIDOREDUCTASE HCR"/>
    <property type="match status" value="1"/>
</dbReference>
<keyword evidence="12 13" id="KW-0472">Membrane</keyword>
<keyword evidence="16" id="KW-1185">Reference proteome</keyword>
<feature type="domain" description="FAD-binding FR-type" evidence="14">
    <location>
        <begin position="184"/>
        <end position="285"/>
    </location>
</feature>
<dbReference type="RefSeq" id="WP_162848221.1">
    <property type="nucleotide sequence ID" value="NZ_CP037953.1"/>
</dbReference>
<evidence type="ECO:0000313" key="15">
    <source>
        <dbReference type="EMBL" id="TDQ44127.1"/>
    </source>
</evidence>
<dbReference type="InterPro" id="IPR013130">
    <property type="entry name" value="Fe3_Rdtase_TM_dom"/>
</dbReference>
<dbReference type="Gene3D" id="3.40.50.80">
    <property type="entry name" value="Nucleotide-binding domain of ferredoxin-NADP reductase (FNR) module"/>
    <property type="match status" value="1"/>
</dbReference>
<dbReference type="InterPro" id="IPR001433">
    <property type="entry name" value="OxRdtase_FAD/NAD-bd"/>
</dbReference>
<dbReference type="AlphaFoldDB" id="A0A4V6PWL9"/>
<keyword evidence="10" id="KW-0408">Iron</keyword>
<dbReference type="GO" id="GO:0016020">
    <property type="term" value="C:membrane"/>
    <property type="evidence" value="ECO:0007669"/>
    <property type="project" value="UniProtKB-SubCell"/>
</dbReference>
<dbReference type="PROSITE" id="PS51384">
    <property type="entry name" value="FAD_FR"/>
    <property type="match status" value="1"/>
</dbReference>
<feature type="transmembrane region" description="Helical" evidence="13">
    <location>
        <begin position="63"/>
        <end position="84"/>
    </location>
</feature>
<dbReference type="Proteomes" id="UP000295375">
    <property type="component" value="Unassembled WGS sequence"/>
</dbReference>
<evidence type="ECO:0000256" key="1">
    <source>
        <dbReference type="ARBA" id="ARBA00001974"/>
    </source>
</evidence>
<dbReference type="InterPro" id="IPR039261">
    <property type="entry name" value="FNR_nucleotide-bd"/>
</dbReference>
<evidence type="ECO:0000256" key="11">
    <source>
        <dbReference type="ARBA" id="ARBA00023014"/>
    </source>
</evidence>
<name>A0A4V6PWL9_9GAMM</name>
<keyword evidence="5" id="KW-0001">2Fe-2S</keyword>
<evidence type="ECO:0000256" key="5">
    <source>
        <dbReference type="ARBA" id="ARBA00022714"/>
    </source>
</evidence>
<protein>
    <submittedName>
        <fullName evidence="15">Putative ferric reductase</fullName>
    </submittedName>
</protein>
<dbReference type="SUPFAM" id="SSF63380">
    <property type="entry name" value="Riboflavin synthase domain-like"/>
    <property type="match status" value="1"/>
</dbReference>
<dbReference type="SUPFAM" id="SSF52343">
    <property type="entry name" value="Ferredoxin reductase-like, C-terminal NADP-linked domain"/>
    <property type="match status" value="1"/>
</dbReference>
<dbReference type="Pfam" id="PF01794">
    <property type="entry name" value="Ferric_reduct"/>
    <property type="match status" value="1"/>
</dbReference>
<evidence type="ECO:0000256" key="12">
    <source>
        <dbReference type="ARBA" id="ARBA00023136"/>
    </source>
</evidence>
<evidence type="ECO:0000256" key="2">
    <source>
        <dbReference type="ARBA" id="ARBA00004141"/>
    </source>
</evidence>
<keyword evidence="7" id="KW-0274">FAD</keyword>
<reference evidence="15 16" key="1">
    <citation type="submission" date="2019-03" db="EMBL/GenBank/DDBJ databases">
        <title>Genomic Encyclopedia of Type Strains, Phase IV (KMG-IV): sequencing the most valuable type-strain genomes for metagenomic binning, comparative biology and taxonomic classification.</title>
        <authorList>
            <person name="Goeker M."/>
        </authorList>
    </citation>
    <scope>NUCLEOTIDE SEQUENCE [LARGE SCALE GENOMIC DNA]</scope>
    <source>
        <strain evidence="15 16">DSM 103792</strain>
    </source>
</reference>
<dbReference type="GO" id="GO:0016491">
    <property type="term" value="F:oxidoreductase activity"/>
    <property type="evidence" value="ECO:0007669"/>
    <property type="project" value="UniProtKB-KW"/>
</dbReference>
<comment type="cofactor">
    <cofactor evidence="1">
        <name>FAD</name>
        <dbReference type="ChEBI" id="CHEBI:57692"/>
    </cofactor>
</comment>
<evidence type="ECO:0000256" key="10">
    <source>
        <dbReference type="ARBA" id="ARBA00023004"/>
    </source>
</evidence>
<evidence type="ECO:0000259" key="14">
    <source>
        <dbReference type="PROSITE" id="PS51384"/>
    </source>
</evidence>
<evidence type="ECO:0000256" key="6">
    <source>
        <dbReference type="ARBA" id="ARBA00022723"/>
    </source>
</evidence>
<comment type="caution">
    <text evidence="15">The sequence shown here is derived from an EMBL/GenBank/DDBJ whole genome shotgun (WGS) entry which is preliminary data.</text>
</comment>
<keyword evidence="6" id="KW-0479">Metal-binding</keyword>
<evidence type="ECO:0000256" key="7">
    <source>
        <dbReference type="ARBA" id="ARBA00022827"/>
    </source>
</evidence>
<dbReference type="GO" id="GO:0046872">
    <property type="term" value="F:metal ion binding"/>
    <property type="evidence" value="ECO:0007669"/>
    <property type="project" value="UniProtKB-KW"/>
</dbReference>
<accession>A0A4V6PWL9</accession>
<keyword evidence="3" id="KW-0285">Flavoprotein</keyword>
<dbReference type="InterPro" id="IPR017938">
    <property type="entry name" value="Riboflavin_synthase-like_b-brl"/>
</dbReference>
<dbReference type="CDD" id="cd06198">
    <property type="entry name" value="FNR_like_3"/>
    <property type="match status" value="1"/>
</dbReference>
<evidence type="ECO:0000256" key="4">
    <source>
        <dbReference type="ARBA" id="ARBA00022692"/>
    </source>
</evidence>
<feature type="transmembrane region" description="Helical" evidence="13">
    <location>
        <begin position="135"/>
        <end position="155"/>
    </location>
</feature>
<evidence type="ECO:0000256" key="13">
    <source>
        <dbReference type="SAM" id="Phobius"/>
    </source>
</evidence>